<evidence type="ECO:0000256" key="6">
    <source>
        <dbReference type="ARBA" id="ARBA00023136"/>
    </source>
</evidence>
<name>A0A368W4P6_9BACL</name>
<dbReference type="Pfam" id="PF00528">
    <property type="entry name" value="BPD_transp_1"/>
    <property type="match status" value="1"/>
</dbReference>
<feature type="transmembrane region" description="Helical" evidence="7">
    <location>
        <begin position="185"/>
        <end position="207"/>
    </location>
</feature>
<reference evidence="9 10" key="1">
    <citation type="submission" date="2018-07" db="EMBL/GenBank/DDBJ databases">
        <title>Genomic Encyclopedia of Type Strains, Phase III (KMG-III): the genomes of soil and plant-associated and newly described type strains.</title>
        <authorList>
            <person name="Whitman W."/>
        </authorList>
    </citation>
    <scope>NUCLEOTIDE SEQUENCE [LARGE SCALE GENOMIC DNA]</scope>
    <source>
        <strain evidence="9 10">CECT 7506</strain>
    </source>
</reference>
<comment type="caution">
    <text evidence="9">The sequence shown here is derived from an EMBL/GenBank/DDBJ whole genome shotgun (WGS) entry which is preliminary data.</text>
</comment>
<dbReference type="OrthoDB" id="187395at2"/>
<keyword evidence="4 7" id="KW-0812">Transmembrane</keyword>
<keyword evidence="5 7" id="KW-1133">Transmembrane helix</keyword>
<accession>A0A368W4P6</accession>
<keyword evidence="3" id="KW-1003">Cell membrane</keyword>
<protein>
    <submittedName>
        <fullName evidence="9">Carbohydrate ABC transporter membrane protein 2 (CUT1 family)</fullName>
    </submittedName>
</protein>
<proteinExistence type="inferred from homology"/>
<feature type="transmembrane region" description="Helical" evidence="7">
    <location>
        <begin position="12"/>
        <end position="35"/>
    </location>
</feature>
<keyword evidence="2 7" id="KW-0813">Transport</keyword>
<feature type="transmembrane region" description="Helical" evidence="7">
    <location>
        <begin position="77"/>
        <end position="96"/>
    </location>
</feature>
<dbReference type="InterPro" id="IPR035906">
    <property type="entry name" value="MetI-like_sf"/>
</dbReference>
<dbReference type="EMBL" id="QPJD01000006">
    <property type="protein sequence ID" value="RCW48538.1"/>
    <property type="molecule type" value="Genomic_DNA"/>
</dbReference>
<evidence type="ECO:0000256" key="4">
    <source>
        <dbReference type="ARBA" id="ARBA00022692"/>
    </source>
</evidence>
<evidence type="ECO:0000256" key="5">
    <source>
        <dbReference type="ARBA" id="ARBA00022989"/>
    </source>
</evidence>
<dbReference type="GO" id="GO:0005886">
    <property type="term" value="C:plasma membrane"/>
    <property type="evidence" value="ECO:0007669"/>
    <property type="project" value="UniProtKB-SubCell"/>
</dbReference>
<evidence type="ECO:0000256" key="3">
    <source>
        <dbReference type="ARBA" id="ARBA00022475"/>
    </source>
</evidence>
<evidence type="ECO:0000313" key="9">
    <source>
        <dbReference type="EMBL" id="RCW48538.1"/>
    </source>
</evidence>
<evidence type="ECO:0000313" key="10">
    <source>
        <dbReference type="Proteomes" id="UP000252415"/>
    </source>
</evidence>
<comment type="subcellular location">
    <subcellularLocation>
        <location evidence="1 7">Cell membrane</location>
        <topology evidence="1 7">Multi-pass membrane protein</topology>
    </subcellularLocation>
</comment>
<evidence type="ECO:0000256" key="7">
    <source>
        <dbReference type="RuleBase" id="RU363032"/>
    </source>
</evidence>
<feature type="transmembrane region" description="Helical" evidence="7">
    <location>
        <begin position="247"/>
        <end position="264"/>
    </location>
</feature>
<keyword evidence="6 7" id="KW-0472">Membrane</keyword>
<gene>
    <name evidence="9" type="ORF">DFP97_106238</name>
</gene>
<keyword evidence="10" id="KW-1185">Reference proteome</keyword>
<dbReference type="PROSITE" id="PS50928">
    <property type="entry name" value="ABC_TM1"/>
    <property type="match status" value="1"/>
</dbReference>
<dbReference type="CDD" id="cd06261">
    <property type="entry name" value="TM_PBP2"/>
    <property type="match status" value="1"/>
</dbReference>
<evidence type="ECO:0000256" key="2">
    <source>
        <dbReference type="ARBA" id="ARBA00022448"/>
    </source>
</evidence>
<evidence type="ECO:0000256" key="1">
    <source>
        <dbReference type="ARBA" id="ARBA00004651"/>
    </source>
</evidence>
<feature type="domain" description="ABC transmembrane type-1" evidence="8">
    <location>
        <begin position="73"/>
        <end position="264"/>
    </location>
</feature>
<dbReference type="InterPro" id="IPR000515">
    <property type="entry name" value="MetI-like"/>
</dbReference>
<feature type="transmembrane region" description="Helical" evidence="7">
    <location>
        <begin position="108"/>
        <end position="125"/>
    </location>
</feature>
<dbReference type="RefSeq" id="WP_114380128.1">
    <property type="nucleotide sequence ID" value="NZ_QPJD01000006.1"/>
</dbReference>
<evidence type="ECO:0000259" key="8">
    <source>
        <dbReference type="PROSITE" id="PS50928"/>
    </source>
</evidence>
<dbReference type="PANTHER" id="PTHR43744:SF12">
    <property type="entry name" value="ABC TRANSPORTER PERMEASE PROTEIN MG189-RELATED"/>
    <property type="match status" value="1"/>
</dbReference>
<dbReference type="AlphaFoldDB" id="A0A368W4P6"/>
<dbReference type="Gene3D" id="1.10.3720.10">
    <property type="entry name" value="MetI-like"/>
    <property type="match status" value="1"/>
</dbReference>
<dbReference type="PANTHER" id="PTHR43744">
    <property type="entry name" value="ABC TRANSPORTER PERMEASE PROTEIN MG189-RELATED-RELATED"/>
    <property type="match status" value="1"/>
</dbReference>
<dbReference type="SUPFAM" id="SSF161098">
    <property type="entry name" value="MetI-like"/>
    <property type="match status" value="1"/>
</dbReference>
<sequence length="279" mass="31250">MKNSVMPQILGKLFIYIVMIFTIAVSTFPILWIMMSSFKTNKEILGNPFSLPQTISLQPYIDVFQNYNFLIYFKNSIWIAGLATLVGLFIYSLAGYIFGKFDFRGKNFIYALCTITLLVPGHAKAQPIFSIIMKLGLYDTKTGLILVYSSFGLALALFILRATFMTIPKDLDEAALIDGASFWRTFWNINLPLAKSGIATAGILMFLGSWNEYFYALILTTSSMNRTLPVALQFFDEAFSYNYTNMFAAITMVVLPGIIIYLIVQEQVQASVASTGVKG</sequence>
<feature type="transmembrane region" description="Helical" evidence="7">
    <location>
        <begin position="145"/>
        <end position="164"/>
    </location>
</feature>
<dbReference type="Proteomes" id="UP000252415">
    <property type="component" value="Unassembled WGS sequence"/>
</dbReference>
<dbReference type="GO" id="GO:0055085">
    <property type="term" value="P:transmembrane transport"/>
    <property type="evidence" value="ECO:0007669"/>
    <property type="project" value="InterPro"/>
</dbReference>
<comment type="similarity">
    <text evidence="7">Belongs to the binding-protein-dependent transport system permease family.</text>
</comment>
<organism evidence="9 10">
    <name type="scientific">Paenibacillus prosopidis</name>
    <dbReference type="NCBI Taxonomy" id="630520"/>
    <lineage>
        <taxon>Bacteria</taxon>
        <taxon>Bacillati</taxon>
        <taxon>Bacillota</taxon>
        <taxon>Bacilli</taxon>
        <taxon>Bacillales</taxon>
        <taxon>Paenibacillaceae</taxon>
        <taxon>Paenibacillus</taxon>
    </lineage>
</organism>